<dbReference type="InterPro" id="IPR016187">
    <property type="entry name" value="CTDL_fold"/>
</dbReference>
<keyword evidence="1" id="KW-1015">Disulfide bond</keyword>
<protein>
    <recommendedName>
        <fullName evidence="3">Link domain-containing protein</fullName>
    </recommendedName>
</protein>
<dbReference type="Gene3D" id="3.10.100.10">
    <property type="entry name" value="Mannose-Binding Protein A, subunit A"/>
    <property type="match status" value="1"/>
</dbReference>
<feature type="transmembrane region" description="Helical" evidence="2">
    <location>
        <begin position="118"/>
        <end position="137"/>
    </location>
</feature>
<feature type="transmembrane region" description="Helical" evidence="2">
    <location>
        <begin position="39"/>
        <end position="60"/>
    </location>
</feature>
<name>A0A6C0DQZ2_9ZZZZ</name>
<reference evidence="4" key="1">
    <citation type="journal article" date="2020" name="Nature">
        <title>Giant virus diversity and host interactions through global metagenomics.</title>
        <authorList>
            <person name="Schulz F."/>
            <person name="Roux S."/>
            <person name="Paez-Espino D."/>
            <person name="Jungbluth S."/>
            <person name="Walsh D.A."/>
            <person name="Denef V.J."/>
            <person name="McMahon K.D."/>
            <person name="Konstantinidis K.T."/>
            <person name="Eloe-Fadrosh E.A."/>
            <person name="Kyrpides N.C."/>
            <person name="Woyke T."/>
        </authorList>
    </citation>
    <scope>NUCLEOTIDE SEQUENCE</scope>
    <source>
        <strain evidence="4">GVMAG-M-3300023174-3</strain>
    </source>
</reference>
<organism evidence="4">
    <name type="scientific">viral metagenome</name>
    <dbReference type="NCBI Taxonomy" id="1070528"/>
    <lineage>
        <taxon>unclassified sequences</taxon>
        <taxon>metagenomes</taxon>
        <taxon>organismal metagenomes</taxon>
    </lineage>
</organism>
<dbReference type="PROSITE" id="PS50963">
    <property type="entry name" value="LINK_2"/>
    <property type="match status" value="1"/>
</dbReference>
<accession>A0A6C0DQZ2</accession>
<dbReference type="SUPFAM" id="SSF56436">
    <property type="entry name" value="C-type lectin-like"/>
    <property type="match status" value="1"/>
</dbReference>
<dbReference type="EMBL" id="MN739647">
    <property type="protein sequence ID" value="QHT17995.1"/>
    <property type="molecule type" value="Genomic_DNA"/>
</dbReference>
<dbReference type="InterPro" id="IPR016186">
    <property type="entry name" value="C-type_lectin-like/link_sf"/>
</dbReference>
<evidence type="ECO:0000313" key="4">
    <source>
        <dbReference type="EMBL" id="QHT17995.1"/>
    </source>
</evidence>
<feature type="transmembrane region" description="Helical" evidence="2">
    <location>
        <begin position="149"/>
        <end position="174"/>
    </location>
</feature>
<dbReference type="Pfam" id="PF00193">
    <property type="entry name" value="Xlink"/>
    <property type="match status" value="1"/>
</dbReference>
<feature type="transmembrane region" description="Helical" evidence="2">
    <location>
        <begin position="72"/>
        <end position="94"/>
    </location>
</feature>
<keyword evidence="2" id="KW-0472">Membrane</keyword>
<feature type="domain" description="Link" evidence="3">
    <location>
        <begin position="234"/>
        <end position="335"/>
    </location>
</feature>
<evidence type="ECO:0000256" key="2">
    <source>
        <dbReference type="SAM" id="Phobius"/>
    </source>
</evidence>
<evidence type="ECO:0000256" key="1">
    <source>
        <dbReference type="ARBA" id="ARBA00023157"/>
    </source>
</evidence>
<dbReference type="AlphaFoldDB" id="A0A6C0DQZ2"/>
<dbReference type="InterPro" id="IPR000538">
    <property type="entry name" value="Link_dom"/>
</dbReference>
<evidence type="ECO:0000259" key="3">
    <source>
        <dbReference type="PROSITE" id="PS50963"/>
    </source>
</evidence>
<dbReference type="GO" id="GO:0007155">
    <property type="term" value="P:cell adhesion"/>
    <property type="evidence" value="ECO:0007669"/>
    <property type="project" value="InterPro"/>
</dbReference>
<proteinExistence type="predicted"/>
<dbReference type="GO" id="GO:0005540">
    <property type="term" value="F:hyaluronic acid binding"/>
    <property type="evidence" value="ECO:0007669"/>
    <property type="project" value="InterPro"/>
</dbReference>
<sequence>MGNVVDSSGNTIEKTSASASSSTNSIQDMFNTIFTSSNVVLILWFLAIYFVAYFIMKFFFSKNGETGGAPSMIGRILDALFLGGLLLYLIITYFTETDKTKFLQNTYSQFTTYVNDPSSFFTAILSIFLFYIVVYLFQLPMTDSTKPISIYLIETALWVVFMIIMFVDFFKYVLGVSITDVLSKLNILGTHPTFSVDASGHLIDASGNLVDASGNRIPKPTVSDASNCLATTGNPTDEVFNVSNNVYTYSDAQAVCKMYGAKLATYDQIEQAYQKGGEWCNYGWSDGQMAFFPTQKSTWTKLQATDNHKNDCGRPGVNGGFIANPYIKFGVNCYGQKPKPTADDLVKMNARQNTVYPQSAADIEMENKINQWKNTVSLNSYNNKTWSQY</sequence>
<keyword evidence="2" id="KW-0812">Transmembrane</keyword>
<dbReference type="SMART" id="SM00445">
    <property type="entry name" value="LINK"/>
    <property type="match status" value="1"/>
</dbReference>
<keyword evidence="2" id="KW-1133">Transmembrane helix</keyword>